<protein>
    <recommendedName>
        <fullName evidence="4">Prophage CP4-57 regulatory protein (AlpA)</fullName>
    </recommendedName>
</protein>
<dbReference type="AlphaFoldDB" id="A0A1X6Y5W7"/>
<keyword evidence="3" id="KW-1185">Reference proteome</keyword>
<gene>
    <name evidence="2" type="ORF">ROJ8625_00131</name>
</gene>
<evidence type="ECO:0000256" key="1">
    <source>
        <dbReference type="SAM" id="MobiDB-lite"/>
    </source>
</evidence>
<feature type="region of interest" description="Disordered" evidence="1">
    <location>
        <begin position="1"/>
        <end position="26"/>
    </location>
</feature>
<evidence type="ECO:0000313" key="3">
    <source>
        <dbReference type="Proteomes" id="UP000193570"/>
    </source>
</evidence>
<dbReference type="Gene3D" id="1.10.238.160">
    <property type="match status" value="1"/>
</dbReference>
<reference evidence="2 3" key="1">
    <citation type="submission" date="2017-03" db="EMBL/GenBank/DDBJ databases">
        <authorList>
            <person name="Afonso C.L."/>
            <person name="Miller P.J."/>
            <person name="Scott M.A."/>
            <person name="Spackman E."/>
            <person name="Goraichik I."/>
            <person name="Dimitrov K.M."/>
            <person name="Suarez D.L."/>
            <person name="Swayne D.E."/>
        </authorList>
    </citation>
    <scope>NUCLEOTIDE SEQUENCE [LARGE SCALE GENOMIC DNA]</scope>
    <source>
        <strain evidence="2 3">CECT 8625</strain>
    </source>
</reference>
<dbReference type="EMBL" id="FWFK01000001">
    <property type="protein sequence ID" value="SLN09971.1"/>
    <property type="molecule type" value="Genomic_DNA"/>
</dbReference>
<name>A0A1X6Y5W7_9RHOB</name>
<sequence length="97" mass="10771">MPRQEVEPARSYNTAPVNSARARSDWNTMPDYDRLPMWSLIGVSEVSILTGLSRTALDARLAEGTFPAPSKHGKNRVWSLQQVRNWCVSVTEGALNG</sequence>
<dbReference type="OrthoDB" id="8527558at2"/>
<evidence type="ECO:0008006" key="4">
    <source>
        <dbReference type="Google" id="ProtNLM"/>
    </source>
</evidence>
<evidence type="ECO:0000313" key="2">
    <source>
        <dbReference type="EMBL" id="SLN09971.1"/>
    </source>
</evidence>
<organism evidence="2 3">
    <name type="scientific">Roseivivax jejudonensis</name>
    <dbReference type="NCBI Taxonomy" id="1529041"/>
    <lineage>
        <taxon>Bacteria</taxon>
        <taxon>Pseudomonadati</taxon>
        <taxon>Pseudomonadota</taxon>
        <taxon>Alphaproteobacteria</taxon>
        <taxon>Rhodobacterales</taxon>
        <taxon>Roseobacteraceae</taxon>
        <taxon>Roseivivax</taxon>
    </lineage>
</organism>
<accession>A0A1X6Y5W7</accession>
<dbReference type="Proteomes" id="UP000193570">
    <property type="component" value="Unassembled WGS sequence"/>
</dbReference>
<proteinExistence type="predicted"/>
<dbReference type="RefSeq" id="WP_085789921.1">
    <property type="nucleotide sequence ID" value="NZ_FWFK01000001.1"/>
</dbReference>